<keyword evidence="3" id="KW-1185">Reference proteome</keyword>
<dbReference type="InterPro" id="IPR028364">
    <property type="entry name" value="Ribosomal_uL1/biogenesis"/>
</dbReference>
<dbReference type="AlphaFoldDB" id="A0AAN9PY60"/>
<dbReference type="Proteomes" id="UP001367508">
    <property type="component" value="Unassembled WGS sequence"/>
</dbReference>
<dbReference type="CDD" id="cd00403">
    <property type="entry name" value="Ribosomal_L1"/>
    <property type="match status" value="1"/>
</dbReference>
<dbReference type="SUPFAM" id="SSF56808">
    <property type="entry name" value="Ribosomal protein L1"/>
    <property type="match status" value="1"/>
</dbReference>
<comment type="caution">
    <text evidence="2">The sequence shown here is derived from an EMBL/GenBank/DDBJ whole genome shotgun (WGS) entry which is preliminary data.</text>
</comment>
<accession>A0AAN9PY60</accession>
<evidence type="ECO:0000313" key="3">
    <source>
        <dbReference type="Proteomes" id="UP001367508"/>
    </source>
</evidence>
<gene>
    <name evidence="2" type="ORF">VNO77_37051</name>
</gene>
<organism evidence="2 3">
    <name type="scientific">Canavalia gladiata</name>
    <name type="common">Sword bean</name>
    <name type="synonym">Dolichos gladiatus</name>
    <dbReference type="NCBI Taxonomy" id="3824"/>
    <lineage>
        <taxon>Eukaryota</taxon>
        <taxon>Viridiplantae</taxon>
        <taxon>Streptophyta</taxon>
        <taxon>Embryophyta</taxon>
        <taxon>Tracheophyta</taxon>
        <taxon>Spermatophyta</taxon>
        <taxon>Magnoliopsida</taxon>
        <taxon>eudicotyledons</taxon>
        <taxon>Gunneridae</taxon>
        <taxon>Pentapetalae</taxon>
        <taxon>rosids</taxon>
        <taxon>fabids</taxon>
        <taxon>Fabales</taxon>
        <taxon>Fabaceae</taxon>
        <taxon>Papilionoideae</taxon>
        <taxon>50 kb inversion clade</taxon>
        <taxon>NPAAA clade</taxon>
        <taxon>indigoferoid/millettioid clade</taxon>
        <taxon>Phaseoleae</taxon>
        <taxon>Canavalia</taxon>
    </lineage>
</organism>
<dbReference type="EMBL" id="JAYMYQ010000009">
    <property type="protein sequence ID" value="KAK7312858.1"/>
    <property type="molecule type" value="Genomic_DNA"/>
</dbReference>
<evidence type="ECO:0000313" key="2">
    <source>
        <dbReference type="EMBL" id="KAK7312858.1"/>
    </source>
</evidence>
<evidence type="ECO:0008006" key="4">
    <source>
        <dbReference type="Google" id="ProtNLM"/>
    </source>
</evidence>
<dbReference type="PANTHER" id="PTHR36427">
    <property type="entry name" value="54S RIBOSOMAL PROTEIN L1, MITOCHONDRIAL"/>
    <property type="match status" value="1"/>
</dbReference>
<feature type="compositionally biased region" description="Low complexity" evidence="1">
    <location>
        <begin position="25"/>
        <end position="43"/>
    </location>
</feature>
<dbReference type="InterPro" id="IPR023674">
    <property type="entry name" value="Ribosomal_uL1-like"/>
</dbReference>
<sequence length="299" mass="32837">MASPKLLLSQARRHCVTKHPSPFHSLLSPTSNRSLSSSDSNSNPNPPRRSSEPHSFNRPPPPRAAEGQEPRRTWTHEDIRCVKDAPSVAPVSYAALVAPLPDDKVPATAEETKMEKERWKIEAEDQLQMRMAKAAEEGKMKVPFPLLIKPIINEKPPVLDLTEAIRQVKANAKAKFDETVEAHVRLGIDSKRTELAVRGNVILPHCAPKAVSVAVFAEGAEAEEAKAAGADIVGGGKNKLKVDKCFSTPGMAPHLGKIAQYLRKHRLMLDQKLGTLTSDIAGQLKELREGHVEFKMESK</sequence>
<evidence type="ECO:0000256" key="1">
    <source>
        <dbReference type="SAM" id="MobiDB-lite"/>
    </source>
</evidence>
<reference evidence="2 3" key="1">
    <citation type="submission" date="2024-01" db="EMBL/GenBank/DDBJ databases">
        <title>The genomes of 5 underutilized Papilionoideae crops provide insights into root nodulation and disease resistanc.</title>
        <authorList>
            <person name="Jiang F."/>
        </authorList>
    </citation>
    <scope>NUCLEOTIDE SEQUENCE [LARGE SCALE GENOMIC DNA]</scope>
    <source>
        <strain evidence="2">LVBAO_FW01</strain>
        <tissue evidence="2">Leaves</tissue>
    </source>
</reference>
<dbReference type="Gene3D" id="3.30.190.20">
    <property type="match status" value="1"/>
</dbReference>
<feature type="region of interest" description="Disordered" evidence="1">
    <location>
        <begin position="1"/>
        <end position="74"/>
    </location>
</feature>
<dbReference type="PANTHER" id="PTHR36427:SF4">
    <property type="entry name" value="RIBOSOMAL PROTEIN L1P_L10E FAMILY"/>
    <property type="match status" value="1"/>
</dbReference>
<proteinExistence type="predicted"/>
<protein>
    <recommendedName>
        <fullName evidence="4">Mitochondrial ribosomal protein L1</fullName>
    </recommendedName>
</protein>
<dbReference type="Pfam" id="PF00687">
    <property type="entry name" value="Ribosomal_L1"/>
    <property type="match status" value="1"/>
</dbReference>
<name>A0AAN9PY60_CANGL</name>